<evidence type="ECO:0000256" key="2">
    <source>
        <dbReference type="PROSITE-ProRule" id="PRU00335"/>
    </source>
</evidence>
<dbReference type="AlphaFoldDB" id="A4X7F8"/>
<dbReference type="Proteomes" id="UP000000235">
    <property type="component" value="Chromosome"/>
</dbReference>
<dbReference type="KEGG" id="stp:Strop_2360"/>
<dbReference type="HOGENOM" id="CLU_091687_3_0_11"/>
<dbReference type="PANTHER" id="PTHR30055">
    <property type="entry name" value="HTH-TYPE TRANSCRIPTIONAL REGULATOR RUTR"/>
    <property type="match status" value="1"/>
</dbReference>
<dbReference type="GO" id="GO:0003700">
    <property type="term" value="F:DNA-binding transcription factor activity"/>
    <property type="evidence" value="ECO:0007669"/>
    <property type="project" value="TreeGrafter"/>
</dbReference>
<evidence type="ECO:0000256" key="1">
    <source>
        <dbReference type="ARBA" id="ARBA00023125"/>
    </source>
</evidence>
<proteinExistence type="predicted"/>
<evidence type="ECO:0000313" key="5">
    <source>
        <dbReference type="Proteomes" id="UP000000235"/>
    </source>
</evidence>
<dbReference type="PATRIC" id="fig|369723.5.peg.2425"/>
<dbReference type="eggNOG" id="COG1309">
    <property type="taxonomic scope" value="Bacteria"/>
</dbReference>
<dbReference type="GO" id="GO:0000976">
    <property type="term" value="F:transcription cis-regulatory region binding"/>
    <property type="evidence" value="ECO:0007669"/>
    <property type="project" value="TreeGrafter"/>
</dbReference>
<dbReference type="InterPro" id="IPR041479">
    <property type="entry name" value="TetR_CgmR_C"/>
</dbReference>
<dbReference type="InterPro" id="IPR050109">
    <property type="entry name" value="HTH-type_TetR-like_transc_reg"/>
</dbReference>
<protein>
    <submittedName>
        <fullName evidence="4">Regulatory protein, TetR</fullName>
    </submittedName>
</protein>
<dbReference type="InterPro" id="IPR001647">
    <property type="entry name" value="HTH_TetR"/>
</dbReference>
<dbReference type="RefSeq" id="WP_012013589.1">
    <property type="nucleotide sequence ID" value="NC_009380.1"/>
</dbReference>
<dbReference type="PROSITE" id="PS50977">
    <property type="entry name" value="HTH_TETR_2"/>
    <property type="match status" value="1"/>
</dbReference>
<accession>A4X7F8</accession>
<dbReference type="Gene3D" id="1.10.357.10">
    <property type="entry name" value="Tetracycline Repressor, domain 2"/>
    <property type="match status" value="1"/>
</dbReference>
<dbReference type="PANTHER" id="PTHR30055:SF148">
    <property type="entry name" value="TETR-FAMILY TRANSCRIPTIONAL REGULATOR"/>
    <property type="match status" value="1"/>
</dbReference>
<dbReference type="InterPro" id="IPR036271">
    <property type="entry name" value="Tet_transcr_reg_TetR-rel_C_sf"/>
</dbReference>
<keyword evidence="5" id="KW-1185">Reference proteome</keyword>
<evidence type="ECO:0000259" key="3">
    <source>
        <dbReference type="PROSITE" id="PS50977"/>
    </source>
</evidence>
<name>A4X7F8_SALTO</name>
<dbReference type="SUPFAM" id="SSF48498">
    <property type="entry name" value="Tetracyclin repressor-like, C-terminal domain"/>
    <property type="match status" value="1"/>
</dbReference>
<feature type="DNA-binding region" description="H-T-H motif" evidence="2">
    <location>
        <begin position="26"/>
        <end position="45"/>
    </location>
</feature>
<dbReference type="SUPFAM" id="SSF46689">
    <property type="entry name" value="Homeodomain-like"/>
    <property type="match status" value="1"/>
</dbReference>
<dbReference type="EMBL" id="CP000667">
    <property type="protein sequence ID" value="ABP54808.1"/>
    <property type="molecule type" value="Genomic_DNA"/>
</dbReference>
<reference evidence="5" key="1">
    <citation type="journal article" date="2007" name="Proc. Natl. Acad. Sci. U.S.A.">
        <title>Genome sequencing reveals complex secondary metabolome in the marine actinomycete Salinispora tropica.</title>
        <authorList>
            <person name="Udwary D.W."/>
            <person name="Zeigler L."/>
            <person name="Asolkar R.N."/>
            <person name="Singan V."/>
            <person name="Lapidus A."/>
            <person name="Fenical W."/>
            <person name="Jensen P.R."/>
            <person name="Moore B.S."/>
        </authorList>
    </citation>
    <scope>NUCLEOTIDE SEQUENCE [LARGE SCALE GENOMIC DNA]</scope>
    <source>
        <strain evidence="5">ATCC BAA-916 / DSM 44818 / CNB-440</strain>
    </source>
</reference>
<evidence type="ECO:0000313" key="4">
    <source>
        <dbReference type="EMBL" id="ABP54808.1"/>
    </source>
</evidence>
<keyword evidence="1 2" id="KW-0238">DNA-binding</keyword>
<dbReference type="InterPro" id="IPR009057">
    <property type="entry name" value="Homeodomain-like_sf"/>
</dbReference>
<dbReference type="PRINTS" id="PR00455">
    <property type="entry name" value="HTHTETR"/>
</dbReference>
<feature type="domain" description="HTH tetR-type" evidence="3">
    <location>
        <begin position="3"/>
        <end position="63"/>
    </location>
</feature>
<dbReference type="Pfam" id="PF17937">
    <property type="entry name" value="TetR_C_28"/>
    <property type="match status" value="1"/>
</dbReference>
<gene>
    <name evidence="4" type="ordered locus">Strop_2360</name>
</gene>
<organism evidence="4 5">
    <name type="scientific">Salinispora tropica (strain ATCC BAA-916 / DSM 44818 / JCM 13857 / NBRC 105044 / CNB-440)</name>
    <dbReference type="NCBI Taxonomy" id="369723"/>
    <lineage>
        <taxon>Bacteria</taxon>
        <taxon>Bacillati</taxon>
        <taxon>Actinomycetota</taxon>
        <taxon>Actinomycetes</taxon>
        <taxon>Micromonosporales</taxon>
        <taxon>Micromonosporaceae</taxon>
        <taxon>Salinispora</taxon>
    </lineage>
</organism>
<sequence length="190" mass="20710">MRPSKRILILDAALRVIERDGVTAVTYETVAEEAGITKAGLVYHFSTREALLHAVQERLATQWEAAMTNAAGGPAETISAAQRLTAYATVTAHSATRAELELIFHTTTEPATSTPFIDVMNRWTPPTPHTPPLTTDQLRALIARLAANGLWLHETLTGTPMPDPMRRYLAQHIADLVPHPPAQPANPTPE</sequence>
<dbReference type="Pfam" id="PF00440">
    <property type="entry name" value="TetR_N"/>
    <property type="match status" value="1"/>
</dbReference>
<dbReference type="STRING" id="369723.Strop_2360"/>